<keyword evidence="2" id="KW-1185">Reference proteome</keyword>
<sequence length="42" mass="5246">MFYFFKKFYNPKRTSIAFKHYLDINFLLNNKKPDKRMLALRS</sequence>
<dbReference type="EMBL" id="VNHX01000006">
    <property type="protein sequence ID" value="TYP96411.1"/>
    <property type="molecule type" value="Genomic_DNA"/>
</dbReference>
<organism evidence="1 2">
    <name type="scientific">Sphingobacterium allocomposti</name>
    <dbReference type="NCBI Taxonomy" id="415956"/>
    <lineage>
        <taxon>Bacteria</taxon>
        <taxon>Pseudomonadati</taxon>
        <taxon>Bacteroidota</taxon>
        <taxon>Sphingobacteriia</taxon>
        <taxon>Sphingobacteriales</taxon>
        <taxon>Sphingobacteriaceae</taxon>
        <taxon>Sphingobacterium</taxon>
    </lineage>
</organism>
<comment type="caution">
    <text evidence="1">The sequence shown here is derived from an EMBL/GenBank/DDBJ whole genome shotgun (WGS) entry which is preliminary data.</text>
</comment>
<protein>
    <submittedName>
        <fullName evidence="1">Uncharacterized protein</fullName>
    </submittedName>
</protein>
<proteinExistence type="predicted"/>
<accession>A0A5S5DKG0</accession>
<dbReference type="Proteomes" id="UP000325105">
    <property type="component" value="Unassembled WGS sequence"/>
</dbReference>
<evidence type="ECO:0000313" key="1">
    <source>
        <dbReference type="EMBL" id="TYP96411.1"/>
    </source>
</evidence>
<name>A0A5S5DKG0_9SPHI</name>
<gene>
    <name evidence="1" type="ORF">BC792_106120</name>
</gene>
<dbReference type="AlphaFoldDB" id="A0A5S5DKG0"/>
<reference evidence="1 2" key="1">
    <citation type="submission" date="2019-07" db="EMBL/GenBank/DDBJ databases">
        <title>Genomic Encyclopedia of Archaeal and Bacterial Type Strains, Phase II (KMG-II): from individual species to whole genera.</title>
        <authorList>
            <person name="Goeker M."/>
        </authorList>
    </citation>
    <scope>NUCLEOTIDE SEQUENCE [LARGE SCALE GENOMIC DNA]</scope>
    <source>
        <strain evidence="1 2">DSM 18850</strain>
    </source>
</reference>
<evidence type="ECO:0000313" key="2">
    <source>
        <dbReference type="Proteomes" id="UP000325105"/>
    </source>
</evidence>